<feature type="domain" description="OmpR/PhoB-type" evidence="7">
    <location>
        <begin position="131"/>
        <end position="229"/>
    </location>
</feature>
<feature type="modified residue" description="4-aspartylphosphate" evidence="4">
    <location>
        <position position="54"/>
    </location>
</feature>
<keyword evidence="9" id="KW-1185">Reference proteome</keyword>
<dbReference type="Proteomes" id="UP000294616">
    <property type="component" value="Unassembled WGS sequence"/>
</dbReference>
<dbReference type="Pfam" id="PF00072">
    <property type="entry name" value="Response_reg"/>
    <property type="match status" value="1"/>
</dbReference>
<keyword evidence="2" id="KW-0902">Two-component regulatory system</keyword>
<dbReference type="Gene3D" id="6.10.250.690">
    <property type="match status" value="1"/>
</dbReference>
<evidence type="ECO:0000256" key="3">
    <source>
        <dbReference type="ARBA" id="ARBA00023125"/>
    </source>
</evidence>
<name>A0A4R1M2Y1_9SPHI</name>
<dbReference type="InterPro" id="IPR016032">
    <property type="entry name" value="Sig_transdc_resp-reg_C-effctor"/>
</dbReference>
<feature type="domain" description="Response regulatory" evidence="6">
    <location>
        <begin position="4"/>
        <end position="119"/>
    </location>
</feature>
<dbReference type="SUPFAM" id="SSF46894">
    <property type="entry name" value="C-terminal effector domain of the bipartite response regulators"/>
    <property type="match status" value="1"/>
</dbReference>
<dbReference type="SMART" id="SM00862">
    <property type="entry name" value="Trans_reg_C"/>
    <property type="match status" value="1"/>
</dbReference>
<dbReference type="SUPFAM" id="SSF52172">
    <property type="entry name" value="CheY-like"/>
    <property type="match status" value="1"/>
</dbReference>
<dbReference type="PROSITE" id="PS50110">
    <property type="entry name" value="RESPONSE_REGULATORY"/>
    <property type="match status" value="1"/>
</dbReference>
<keyword evidence="1 4" id="KW-0597">Phosphoprotein</keyword>
<organism evidence="8 9">
    <name type="scientific">Albibacterium bauzanense</name>
    <dbReference type="NCBI Taxonomy" id="653929"/>
    <lineage>
        <taxon>Bacteria</taxon>
        <taxon>Pseudomonadati</taxon>
        <taxon>Bacteroidota</taxon>
        <taxon>Sphingobacteriia</taxon>
        <taxon>Sphingobacteriales</taxon>
        <taxon>Sphingobacteriaceae</taxon>
        <taxon>Albibacterium</taxon>
    </lineage>
</organism>
<dbReference type="CDD" id="cd00383">
    <property type="entry name" value="trans_reg_C"/>
    <property type="match status" value="1"/>
</dbReference>
<dbReference type="EMBL" id="SMGO01000001">
    <property type="protein sequence ID" value="TCK85410.1"/>
    <property type="molecule type" value="Genomic_DNA"/>
</dbReference>
<dbReference type="Pfam" id="PF00486">
    <property type="entry name" value="Trans_reg_C"/>
    <property type="match status" value="1"/>
</dbReference>
<evidence type="ECO:0000256" key="4">
    <source>
        <dbReference type="PROSITE-ProRule" id="PRU00169"/>
    </source>
</evidence>
<dbReference type="GO" id="GO:0005829">
    <property type="term" value="C:cytosol"/>
    <property type="evidence" value="ECO:0007669"/>
    <property type="project" value="TreeGrafter"/>
</dbReference>
<evidence type="ECO:0000313" key="9">
    <source>
        <dbReference type="Proteomes" id="UP000294616"/>
    </source>
</evidence>
<feature type="DNA-binding region" description="OmpR/PhoB-type" evidence="5">
    <location>
        <begin position="131"/>
        <end position="229"/>
    </location>
</feature>
<comment type="caution">
    <text evidence="8">The sequence shown here is derived from an EMBL/GenBank/DDBJ whole genome shotgun (WGS) entry which is preliminary data.</text>
</comment>
<evidence type="ECO:0000259" key="7">
    <source>
        <dbReference type="PROSITE" id="PS51755"/>
    </source>
</evidence>
<reference evidence="8 9" key="1">
    <citation type="submission" date="2019-03" db="EMBL/GenBank/DDBJ databases">
        <title>Genomic Encyclopedia of Archaeal and Bacterial Type Strains, Phase II (KMG-II): from individual species to whole genera.</title>
        <authorList>
            <person name="Goeker M."/>
        </authorList>
    </citation>
    <scope>NUCLEOTIDE SEQUENCE [LARGE SCALE GENOMIC DNA]</scope>
    <source>
        <strain evidence="8 9">DSM 22554</strain>
    </source>
</reference>
<dbReference type="AlphaFoldDB" id="A0A4R1M2Y1"/>
<dbReference type="RefSeq" id="WP_132222539.1">
    <property type="nucleotide sequence ID" value="NZ_SMGO01000001.1"/>
</dbReference>
<dbReference type="InterPro" id="IPR001789">
    <property type="entry name" value="Sig_transdc_resp-reg_receiver"/>
</dbReference>
<dbReference type="OrthoDB" id="9790442at2"/>
<dbReference type="InterPro" id="IPR011006">
    <property type="entry name" value="CheY-like_superfamily"/>
</dbReference>
<dbReference type="GO" id="GO:0032993">
    <property type="term" value="C:protein-DNA complex"/>
    <property type="evidence" value="ECO:0007669"/>
    <property type="project" value="TreeGrafter"/>
</dbReference>
<dbReference type="Gene3D" id="1.10.10.10">
    <property type="entry name" value="Winged helix-like DNA-binding domain superfamily/Winged helix DNA-binding domain"/>
    <property type="match status" value="1"/>
</dbReference>
<evidence type="ECO:0000256" key="1">
    <source>
        <dbReference type="ARBA" id="ARBA00022553"/>
    </source>
</evidence>
<dbReference type="CDD" id="cd17574">
    <property type="entry name" value="REC_OmpR"/>
    <property type="match status" value="1"/>
</dbReference>
<dbReference type="InterPro" id="IPR001867">
    <property type="entry name" value="OmpR/PhoB-type_DNA-bd"/>
</dbReference>
<sequence>MTKNILYVEDEDDLGNVVKQYLELVGFKVSWFKTAESAYRMYLKDNDFDLLMVDIHLPGCNGFDLVNKVLKLNQDQYFVFLTARNEKHDRLTGLKLGADDYITKPFDIDELVLRINNILRRSTEKIPSDNPACLKIGDVVFNQDLLRLTFPNNEEVSLTIREAELLLYLYRSSNRVLSREEILTNLWGENDYFMGRSLDVFISRLRKVLSPSKRIQINNIYGVGFVFQEMKV</sequence>
<gene>
    <name evidence="8" type="ORF">C8N28_0716</name>
</gene>
<dbReference type="PANTHER" id="PTHR48111">
    <property type="entry name" value="REGULATOR OF RPOS"/>
    <property type="match status" value="1"/>
</dbReference>
<dbReference type="SMART" id="SM00448">
    <property type="entry name" value="REC"/>
    <property type="match status" value="1"/>
</dbReference>
<dbReference type="GO" id="GO:0006355">
    <property type="term" value="P:regulation of DNA-templated transcription"/>
    <property type="evidence" value="ECO:0007669"/>
    <property type="project" value="InterPro"/>
</dbReference>
<dbReference type="InterPro" id="IPR039420">
    <property type="entry name" value="WalR-like"/>
</dbReference>
<proteinExistence type="predicted"/>
<evidence type="ECO:0000313" key="8">
    <source>
        <dbReference type="EMBL" id="TCK85410.1"/>
    </source>
</evidence>
<evidence type="ECO:0000256" key="5">
    <source>
        <dbReference type="PROSITE-ProRule" id="PRU01091"/>
    </source>
</evidence>
<accession>A0A4R1M2Y1</accession>
<keyword evidence="3 5" id="KW-0238">DNA-binding</keyword>
<evidence type="ECO:0000259" key="6">
    <source>
        <dbReference type="PROSITE" id="PS50110"/>
    </source>
</evidence>
<dbReference type="GO" id="GO:0000976">
    <property type="term" value="F:transcription cis-regulatory region binding"/>
    <property type="evidence" value="ECO:0007669"/>
    <property type="project" value="TreeGrafter"/>
</dbReference>
<dbReference type="Gene3D" id="3.40.50.2300">
    <property type="match status" value="1"/>
</dbReference>
<dbReference type="PROSITE" id="PS51755">
    <property type="entry name" value="OMPR_PHOB"/>
    <property type="match status" value="1"/>
</dbReference>
<dbReference type="GO" id="GO:0000156">
    <property type="term" value="F:phosphorelay response regulator activity"/>
    <property type="evidence" value="ECO:0007669"/>
    <property type="project" value="TreeGrafter"/>
</dbReference>
<protein>
    <submittedName>
        <fullName evidence="8">DNA-binding response OmpR family regulator</fullName>
    </submittedName>
</protein>
<dbReference type="InterPro" id="IPR036388">
    <property type="entry name" value="WH-like_DNA-bd_sf"/>
</dbReference>
<evidence type="ECO:0000256" key="2">
    <source>
        <dbReference type="ARBA" id="ARBA00023012"/>
    </source>
</evidence>
<dbReference type="PANTHER" id="PTHR48111:SF40">
    <property type="entry name" value="PHOSPHATE REGULON TRANSCRIPTIONAL REGULATORY PROTEIN PHOB"/>
    <property type="match status" value="1"/>
</dbReference>